<evidence type="ECO:0000313" key="3">
    <source>
        <dbReference type="Proteomes" id="UP000466785"/>
    </source>
</evidence>
<name>A0A6N4V634_9MYCO</name>
<reference evidence="2 3" key="1">
    <citation type="journal article" date="2019" name="Emerg. Microbes Infect.">
        <title>Comprehensive subspecies identification of 175 nontuberculous mycobacteria species based on 7547 genomic profiles.</title>
        <authorList>
            <person name="Matsumoto Y."/>
            <person name="Kinjo T."/>
            <person name="Motooka D."/>
            <person name="Nabeya D."/>
            <person name="Jung N."/>
            <person name="Uechi K."/>
            <person name="Horii T."/>
            <person name="Iida T."/>
            <person name="Fujita J."/>
            <person name="Nakamura S."/>
        </authorList>
    </citation>
    <scope>NUCLEOTIDE SEQUENCE [LARGE SCALE GENOMIC DNA]</scope>
    <source>
        <strain evidence="2 3">JCM 12603</strain>
    </source>
</reference>
<keyword evidence="1" id="KW-1133">Transmembrane helix</keyword>
<keyword evidence="1" id="KW-0472">Membrane</keyword>
<feature type="transmembrane region" description="Helical" evidence="1">
    <location>
        <begin position="35"/>
        <end position="56"/>
    </location>
</feature>
<dbReference type="RefSeq" id="WP_264002504.1">
    <property type="nucleotide sequence ID" value="NZ_BAAAKP010000029.1"/>
</dbReference>
<dbReference type="Proteomes" id="UP000466785">
    <property type="component" value="Chromosome"/>
</dbReference>
<accession>A0A6N4V634</accession>
<evidence type="ECO:0000313" key="2">
    <source>
        <dbReference type="EMBL" id="BBX50365.1"/>
    </source>
</evidence>
<dbReference type="AlphaFoldDB" id="A0A6N4V634"/>
<keyword evidence="1" id="KW-0812">Transmembrane</keyword>
<gene>
    <name evidence="2" type="ORF">MPOR_13910</name>
</gene>
<proteinExistence type="predicted"/>
<dbReference type="KEGG" id="mpof:MPOR_13910"/>
<protein>
    <submittedName>
        <fullName evidence="2">Uncharacterized protein</fullName>
    </submittedName>
</protein>
<evidence type="ECO:0000256" key="1">
    <source>
        <dbReference type="SAM" id="Phobius"/>
    </source>
</evidence>
<keyword evidence="3" id="KW-1185">Reference proteome</keyword>
<dbReference type="EMBL" id="AP022570">
    <property type="protein sequence ID" value="BBX50365.1"/>
    <property type="molecule type" value="Genomic_DNA"/>
</dbReference>
<organism evidence="2 3">
    <name type="scientific">Mycolicibacterium poriferae</name>
    <dbReference type="NCBI Taxonomy" id="39694"/>
    <lineage>
        <taxon>Bacteria</taxon>
        <taxon>Bacillati</taxon>
        <taxon>Actinomycetota</taxon>
        <taxon>Actinomycetes</taxon>
        <taxon>Mycobacteriales</taxon>
        <taxon>Mycobacteriaceae</taxon>
        <taxon>Mycolicibacterium</taxon>
    </lineage>
</organism>
<sequence>MPEFRDSDGVTWRVRRAQWPLLGAIDMASWGSSTFGVVMFLLALPLLVAWPIWLLAKLCGVPWKVVTERDGDEVAREKVKGWRASGRRIQEIVAEKKAAAVGDDVGFELRETTGTELGDR</sequence>